<evidence type="ECO:0000256" key="1">
    <source>
        <dbReference type="PROSITE-ProRule" id="PRU00023"/>
    </source>
</evidence>
<reference evidence="2 3" key="1">
    <citation type="submission" date="2022-01" db="EMBL/GenBank/DDBJ databases">
        <authorList>
            <person name="Xiong W."/>
            <person name="Schranz E."/>
        </authorList>
    </citation>
    <scope>NUCLEOTIDE SEQUENCE [LARGE SCALE GENOMIC DNA]</scope>
</reference>
<dbReference type="InterPro" id="IPR036770">
    <property type="entry name" value="Ankyrin_rpt-contain_sf"/>
</dbReference>
<comment type="caution">
    <text evidence="2">The sequence shown here is derived from an EMBL/GenBank/DDBJ whole genome shotgun (WGS) entry which is preliminary data.</text>
</comment>
<name>A0AAU9LZQ3_9ASTR</name>
<dbReference type="PROSITE" id="PS50297">
    <property type="entry name" value="ANK_REP_REGION"/>
    <property type="match status" value="1"/>
</dbReference>
<sequence>MLPSPASFCSYPPDENKRSELVRNDIGSPLQTGGRASQAEAGIGGGMRFQKRLSSILLYRSHHLHPSNSFTVVDSISIQRNIDQDVASRTKMTEGRRVNGFGDVDGDSVPRSACRFLAISFFFRLWFFDLESGPCTKKLSLQVEFERLHFNCSMKVLKQPPTHMDATTRKSWRCCAVEVSGKSLYEIINKPTDGGVTPLHMAALNGHVHCLHLLLDLGTSVNEVTVEDGTTINLIGAGNTHLHYAAYGGNPQYRGASLSAENANGYEFYLPVLCFFDEFPKEEVAIE</sequence>
<protein>
    <submittedName>
        <fullName evidence="2">Uncharacterized protein</fullName>
    </submittedName>
</protein>
<proteinExistence type="predicted"/>
<dbReference type="InterPro" id="IPR002110">
    <property type="entry name" value="Ankyrin_rpt"/>
</dbReference>
<dbReference type="SMART" id="SM00248">
    <property type="entry name" value="ANK"/>
    <property type="match status" value="1"/>
</dbReference>
<dbReference type="Gene3D" id="1.25.40.20">
    <property type="entry name" value="Ankyrin repeat-containing domain"/>
    <property type="match status" value="1"/>
</dbReference>
<keyword evidence="3" id="KW-1185">Reference proteome</keyword>
<keyword evidence="1" id="KW-0040">ANK repeat</keyword>
<dbReference type="EMBL" id="CAKMRJ010000113">
    <property type="protein sequence ID" value="CAH1417888.1"/>
    <property type="molecule type" value="Genomic_DNA"/>
</dbReference>
<gene>
    <name evidence="2" type="ORF">LVIROSA_LOCUS5536</name>
</gene>
<organism evidence="2 3">
    <name type="scientific">Lactuca virosa</name>
    <dbReference type="NCBI Taxonomy" id="75947"/>
    <lineage>
        <taxon>Eukaryota</taxon>
        <taxon>Viridiplantae</taxon>
        <taxon>Streptophyta</taxon>
        <taxon>Embryophyta</taxon>
        <taxon>Tracheophyta</taxon>
        <taxon>Spermatophyta</taxon>
        <taxon>Magnoliopsida</taxon>
        <taxon>eudicotyledons</taxon>
        <taxon>Gunneridae</taxon>
        <taxon>Pentapetalae</taxon>
        <taxon>asterids</taxon>
        <taxon>campanulids</taxon>
        <taxon>Asterales</taxon>
        <taxon>Asteraceae</taxon>
        <taxon>Cichorioideae</taxon>
        <taxon>Cichorieae</taxon>
        <taxon>Lactucinae</taxon>
        <taxon>Lactuca</taxon>
    </lineage>
</organism>
<dbReference type="Proteomes" id="UP001157418">
    <property type="component" value="Unassembled WGS sequence"/>
</dbReference>
<evidence type="ECO:0000313" key="2">
    <source>
        <dbReference type="EMBL" id="CAH1417888.1"/>
    </source>
</evidence>
<feature type="repeat" description="ANK" evidence="1">
    <location>
        <begin position="194"/>
        <end position="226"/>
    </location>
</feature>
<dbReference type="AlphaFoldDB" id="A0AAU9LZQ3"/>
<accession>A0AAU9LZQ3</accession>
<evidence type="ECO:0000313" key="3">
    <source>
        <dbReference type="Proteomes" id="UP001157418"/>
    </source>
</evidence>
<dbReference type="PROSITE" id="PS50088">
    <property type="entry name" value="ANK_REPEAT"/>
    <property type="match status" value="1"/>
</dbReference>
<dbReference type="SUPFAM" id="SSF48403">
    <property type="entry name" value="Ankyrin repeat"/>
    <property type="match status" value="1"/>
</dbReference>
<dbReference type="Pfam" id="PF12796">
    <property type="entry name" value="Ank_2"/>
    <property type="match status" value="1"/>
</dbReference>